<reference evidence="3" key="1">
    <citation type="journal article" date="2014" name="Int. J. Syst. Evol. Microbiol.">
        <title>Complete genome sequence of Corynebacterium casei LMG S-19264T (=DSM 44701T), isolated from a smear-ripened cheese.</title>
        <authorList>
            <consortium name="US DOE Joint Genome Institute (JGI-PGF)"/>
            <person name="Walter F."/>
            <person name="Albersmeier A."/>
            <person name="Kalinowski J."/>
            <person name="Ruckert C."/>
        </authorList>
    </citation>
    <scope>NUCLEOTIDE SEQUENCE</scope>
    <source>
        <strain evidence="3">KCTC 32337</strain>
    </source>
</reference>
<accession>A0A8H9IHD8</accession>
<dbReference type="InterPro" id="IPR011042">
    <property type="entry name" value="6-blade_b-propeller_TolB-like"/>
</dbReference>
<evidence type="ECO:0000256" key="1">
    <source>
        <dbReference type="ARBA" id="ARBA00022801"/>
    </source>
</evidence>
<proteinExistence type="predicted"/>
<organism evidence="3 4">
    <name type="scientific">Paraglaciecola chathamensis</name>
    <dbReference type="NCBI Taxonomy" id="368405"/>
    <lineage>
        <taxon>Bacteria</taxon>
        <taxon>Pseudomonadati</taxon>
        <taxon>Pseudomonadota</taxon>
        <taxon>Gammaproteobacteria</taxon>
        <taxon>Alteromonadales</taxon>
        <taxon>Alteromonadaceae</taxon>
        <taxon>Paraglaciecola</taxon>
    </lineage>
</organism>
<dbReference type="GO" id="GO:0016787">
    <property type="term" value="F:hydrolase activity"/>
    <property type="evidence" value="ECO:0007669"/>
    <property type="project" value="UniProtKB-KW"/>
</dbReference>
<evidence type="ECO:0000313" key="3">
    <source>
        <dbReference type="EMBL" id="GGZ78720.1"/>
    </source>
</evidence>
<dbReference type="SUPFAM" id="SSF63829">
    <property type="entry name" value="Calcium-dependent phosphotriesterase"/>
    <property type="match status" value="1"/>
</dbReference>
<name>A0A8H9IHD8_9ALTE</name>
<dbReference type="RefSeq" id="WP_191867071.1">
    <property type="nucleotide sequence ID" value="NZ_BMZC01000015.1"/>
</dbReference>
<dbReference type="Proteomes" id="UP000622604">
    <property type="component" value="Unassembled WGS sequence"/>
</dbReference>
<dbReference type="Gene3D" id="2.120.10.30">
    <property type="entry name" value="TolB, C-terminal domain"/>
    <property type="match status" value="1"/>
</dbReference>
<dbReference type="Pfam" id="PF08450">
    <property type="entry name" value="SGL"/>
    <property type="match status" value="1"/>
</dbReference>
<dbReference type="InterPro" id="IPR013658">
    <property type="entry name" value="SGL"/>
</dbReference>
<evidence type="ECO:0000259" key="2">
    <source>
        <dbReference type="Pfam" id="PF08450"/>
    </source>
</evidence>
<dbReference type="PANTHER" id="PTHR47572">
    <property type="entry name" value="LIPOPROTEIN-RELATED"/>
    <property type="match status" value="1"/>
</dbReference>
<dbReference type="InterPro" id="IPR051262">
    <property type="entry name" value="SMP-30/CGR1_Lactonase"/>
</dbReference>
<reference evidence="3" key="2">
    <citation type="submission" date="2020-09" db="EMBL/GenBank/DDBJ databases">
        <authorList>
            <person name="Sun Q."/>
            <person name="Kim S."/>
        </authorList>
    </citation>
    <scope>NUCLEOTIDE SEQUENCE</scope>
    <source>
        <strain evidence="3">KCTC 32337</strain>
    </source>
</reference>
<sequence length="305" mass="33664">MGNAQRWLSQLCFPESPRCHNGSFYFVDMYEGEIWTIDYTLSSAQASPQRVLKWHNFVSGLGWLPSGEMLFVDMTDRRVMKIDLSGNVCVHSDLSILASGWCNDMVVDNEGIAYVSNFGYDIHNNAEFKKTPLIRVDPQGNAEHCSVPLAFPNGIIISEDKTSLIVAESVASRLVKFAISDQGKLVDRQKFSDIANGFPDGICFDNNSCVWIAAIGCSELLQLNMQGEIINRVTAQVDGQIFQPVACVLSPLNTETNTATLFITAAPNDPPSKVSPDEEPPSYYRRRRQGAIFKVEVPAATAGFP</sequence>
<keyword evidence="1" id="KW-0378">Hydrolase</keyword>
<protein>
    <submittedName>
        <fullName evidence="3">Gluconolaconase</fullName>
    </submittedName>
</protein>
<evidence type="ECO:0000313" key="4">
    <source>
        <dbReference type="Proteomes" id="UP000622604"/>
    </source>
</evidence>
<dbReference type="PANTHER" id="PTHR47572:SF4">
    <property type="entry name" value="LACTONASE DRP35"/>
    <property type="match status" value="1"/>
</dbReference>
<feature type="domain" description="SMP-30/Gluconolactonase/LRE-like region" evidence="2">
    <location>
        <begin position="13"/>
        <end position="240"/>
    </location>
</feature>
<gene>
    <name evidence="3" type="ORF">GCM10011274_40890</name>
</gene>
<dbReference type="AlphaFoldDB" id="A0A8H9IHD8"/>
<comment type="caution">
    <text evidence="3">The sequence shown here is derived from an EMBL/GenBank/DDBJ whole genome shotgun (WGS) entry which is preliminary data.</text>
</comment>
<dbReference type="EMBL" id="BMZC01000015">
    <property type="protein sequence ID" value="GGZ78720.1"/>
    <property type="molecule type" value="Genomic_DNA"/>
</dbReference>